<sequence>MLPYLRLLKLGNGTFVGDFVKYHSRLRWISWRSPHPDFRADNLHLGRLVVFKLDKNGFTDDSKAWDLIKRARNLKVLSLTECDGITTIPKFSKCLYLERLTLARCNRLKRIERFIEDLPSLIELEIEGCMNLAYLPQEVGALVKLERFSLRGCHGLM</sequence>
<proteinExistence type="predicted"/>
<evidence type="ECO:0000313" key="1">
    <source>
        <dbReference type="Proteomes" id="UP000827889"/>
    </source>
</evidence>
<keyword evidence="1" id="KW-1185">Reference proteome</keyword>
<reference evidence="2" key="1">
    <citation type="submission" date="2025-08" db="UniProtKB">
        <authorList>
            <consortium name="RefSeq"/>
        </authorList>
    </citation>
    <scope>IDENTIFICATION</scope>
    <source>
        <tissue evidence="2">Leaf</tissue>
    </source>
</reference>
<dbReference type="PANTHER" id="PTHR11017:SF570">
    <property type="entry name" value="DISEASE RESISTANCE PROTEIN (TIR-NBS CLASS)-RELATED"/>
    <property type="match status" value="1"/>
</dbReference>
<dbReference type="SUPFAM" id="SSF52058">
    <property type="entry name" value="L domain-like"/>
    <property type="match status" value="1"/>
</dbReference>
<dbReference type="InterPro" id="IPR032675">
    <property type="entry name" value="LRR_dom_sf"/>
</dbReference>
<dbReference type="GeneID" id="115736070"/>
<dbReference type="Proteomes" id="UP000827889">
    <property type="component" value="Chromosome 4"/>
</dbReference>
<dbReference type="Gene3D" id="3.80.10.10">
    <property type="entry name" value="Ribonuclease Inhibitor"/>
    <property type="match status" value="1"/>
</dbReference>
<name>A0ABM3HAD5_9MYRT</name>
<protein>
    <submittedName>
        <fullName evidence="2">Probable disease resistance protein At5g66890</fullName>
    </submittedName>
</protein>
<dbReference type="PANTHER" id="PTHR11017">
    <property type="entry name" value="LEUCINE-RICH REPEAT-CONTAINING PROTEIN"/>
    <property type="match status" value="1"/>
</dbReference>
<dbReference type="InterPro" id="IPR044974">
    <property type="entry name" value="Disease_R_plants"/>
</dbReference>
<dbReference type="RefSeq" id="XP_048133564.1">
    <property type="nucleotide sequence ID" value="XM_048277607.1"/>
</dbReference>
<gene>
    <name evidence="2" type="primary">LOC115736070</name>
</gene>
<organism evidence="1 2">
    <name type="scientific">Rhodamnia argentea</name>
    <dbReference type="NCBI Taxonomy" id="178133"/>
    <lineage>
        <taxon>Eukaryota</taxon>
        <taxon>Viridiplantae</taxon>
        <taxon>Streptophyta</taxon>
        <taxon>Embryophyta</taxon>
        <taxon>Tracheophyta</taxon>
        <taxon>Spermatophyta</taxon>
        <taxon>Magnoliopsida</taxon>
        <taxon>eudicotyledons</taxon>
        <taxon>Gunneridae</taxon>
        <taxon>Pentapetalae</taxon>
        <taxon>rosids</taxon>
        <taxon>malvids</taxon>
        <taxon>Myrtales</taxon>
        <taxon>Myrtaceae</taxon>
        <taxon>Myrtoideae</taxon>
        <taxon>Myrteae</taxon>
        <taxon>Australasian group</taxon>
        <taxon>Rhodamnia</taxon>
    </lineage>
</organism>
<evidence type="ECO:0000313" key="2">
    <source>
        <dbReference type="RefSeq" id="XP_048133564.1"/>
    </source>
</evidence>
<accession>A0ABM3HAD5</accession>